<dbReference type="RefSeq" id="WP_190120156.1">
    <property type="nucleotide sequence ID" value="NZ_BMVR01000021.1"/>
</dbReference>
<organism evidence="2 3">
    <name type="scientific">Streptomyces flavofungini</name>
    <dbReference type="NCBI Taxonomy" id="68200"/>
    <lineage>
        <taxon>Bacteria</taxon>
        <taxon>Bacillati</taxon>
        <taxon>Actinomycetota</taxon>
        <taxon>Actinomycetes</taxon>
        <taxon>Kitasatosporales</taxon>
        <taxon>Streptomycetaceae</taxon>
        <taxon>Streptomyces</taxon>
    </lineage>
</organism>
<sequence>MGTVHTAVYRVPTNAPEADGTLTWNTTMILVSVECGPVTGLDYTYAPATPRQASQTSCSRASSPERTPSTCRE</sequence>
<name>A0ABS0XFH9_9ACTN</name>
<proteinExistence type="predicted"/>
<reference evidence="2 3" key="1">
    <citation type="submission" date="2020-12" db="EMBL/GenBank/DDBJ databases">
        <title>Streptomyces typhae sp. nov., a novel endophytic actinomycete isolated from the root of cattail pollen (Typha angustifolia L.).</title>
        <authorList>
            <person name="Peng C."/>
            <person name="Liu C."/>
        </authorList>
    </citation>
    <scope>NUCLEOTIDE SEQUENCE [LARGE SCALE GENOMIC DNA]</scope>
    <source>
        <strain evidence="2 3">JCM 4753</strain>
    </source>
</reference>
<dbReference type="Proteomes" id="UP000634780">
    <property type="component" value="Unassembled WGS sequence"/>
</dbReference>
<comment type="caution">
    <text evidence="2">The sequence shown here is derived from an EMBL/GenBank/DDBJ whole genome shotgun (WGS) entry which is preliminary data.</text>
</comment>
<evidence type="ECO:0000313" key="3">
    <source>
        <dbReference type="Proteomes" id="UP000634780"/>
    </source>
</evidence>
<gene>
    <name evidence="2" type="ORF">JGB26_32335</name>
</gene>
<feature type="region of interest" description="Disordered" evidence="1">
    <location>
        <begin position="49"/>
        <end position="73"/>
    </location>
</feature>
<evidence type="ECO:0000256" key="1">
    <source>
        <dbReference type="SAM" id="MobiDB-lite"/>
    </source>
</evidence>
<dbReference type="EMBL" id="JAEKOZ010000029">
    <property type="protein sequence ID" value="MBJ3811726.1"/>
    <property type="molecule type" value="Genomic_DNA"/>
</dbReference>
<protein>
    <submittedName>
        <fullName evidence="2">Uncharacterized protein</fullName>
    </submittedName>
</protein>
<accession>A0ABS0XFH9</accession>
<feature type="compositionally biased region" description="Polar residues" evidence="1">
    <location>
        <begin position="51"/>
        <end position="73"/>
    </location>
</feature>
<keyword evidence="3" id="KW-1185">Reference proteome</keyword>
<evidence type="ECO:0000313" key="2">
    <source>
        <dbReference type="EMBL" id="MBJ3811726.1"/>
    </source>
</evidence>